<gene>
    <name evidence="2" type="ORF">PVAP13_3NG325900</name>
</gene>
<dbReference type="Proteomes" id="UP000823388">
    <property type="component" value="Chromosome 3N"/>
</dbReference>
<organism evidence="2 3">
    <name type="scientific">Panicum virgatum</name>
    <name type="common">Blackwell switchgrass</name>
    <dbReference type="NCBI Taxonomy" id="38727"/>
    <lineage>
        <taxon>Eukaryota</taxon>
        <taxon>Viridiplantae</taxon>
        <taxon>Streptophyta</taxon>
        <taxon>Embryophyta</taxon>
        <taxon>Tracheophyta</taxon>
        <taxon>Spermatophyta</taxon>
        <taxon>Magnoliopsida</taxon>
        <taxon>Liliopsida</taxon>
        <taxon>Poales</taxon>
        <taxon>Poaceae</taxon>
        <taxon>PACMAD clade</taxon>
        <taxon>Panicoideae</taxon>
        <taxon>Panicodae</taxon>
        <taxon>Paniceae</taxon>
        <taxon>Panicinae</taxon>
        <taxon>Panicum</taxon>
        <taxon>Panicum sect. Hiantes</taxon>
    </lineage>
</organism>
<keyword evidence="3" id="KW-1185">Reference proteome</keyword>
<accession>A0A8T0UNU9</accession>
<proteinExistence type="predicted"/>
<dbReference type="PANTHER" id="PTHR33065:SF138">
    <property type="entry name" value="OS09G0442000 PROTEIN"/>
    <property type="match status" value="1"/>
</dbReference>
<evidence type="ECO:0000313" key="2">
    <source>
        <dbReference type="EMBL" id="KAG2622049.1"/>
    </source>
</evidence>
<dbReference type="InterPro" id="IPR046533">
    <property type="entry name" value="DUF6598"/>
</dbReference>
<comment type="caution">
    <text evidence="2">The sequence shown here is derived from an EMBL/GenBank/DDBJ whole genome shotgun (WGS) entry which is preliminary data.</text>
</comment>
<protein>
    <recommendedName>
        <fullName evidence="1">DUF6598 domain-containing protein</fullName>
    </recommendedName>
</protein>
<dbReference type="Pfam" id="PF20241">
    <property type="entry name" value="DUF6598"/>
    <property type="match status" value="1"/>
</dbReference>
<evidence type="ECO:0000259" key="1">
    <source>
        <dbReference type="Pfam" id="PF20241"/>
    </source>
</evidence>
<name>A0A8T0UNU9_PANVG</name>
<dbReference type="PANTHER" id="PTHR33065">
    <property type="entry name" value="OS07G0486400 PROTEIN"/>
    <property type="match status" value="1"/>
</dbReference>
<evidence type="ECO:0000313" key="3">
    <source>
        <dbReference type="Proteomes" id="UP000823388"/>
    </source>
</evidence>
<dbReference type="EMBL" id="CM029042">
    <property type="protein sequence ID" value="KAG2622049.1"/>
    <property type="molecule type" value="Genomic_DNA"/>
</dbReference>
<reference evidence="2" key="1">
    <citation type="submission" date="2020-05" db="EMBL/GenBank/DDBJ databases">
        <title>WGS assembly of Panicum virgatum.</title>
        <authorList>
            <person name="Lovell J.T."/>
            <person name="Jenkins J."/>
            <person name="Shu S."/>
            <person name="Juenger T.E."/>
            <person name="Schmutz J."/>
        </authorList>
    </citation>
    <scope>NUCLEOTIDE SEQUENCE</scope>
    <source>
        <strain evidence="2">AP13</strain>
    </source>
</reference>
<sequence length="273" mass="29706">MYIPTQLPIISFHAGDEADASKHRVPGASKRGRHVGSPILLIFSVKLARLPRPVAATAGPVELYGFMVIRDLMDPLRNYVFNRSRDDPLVILDLRSDPFVHLPGPRRGVNMHAHVMLEYDVRIKGGEEYKDLPFIDGVAVLSEETCIDEPAAWRIRGDHGGAVDVSWARLTRAMEATVDVRIQEPAQQQHRNNGGGSGGLDLSVSAHVARITEEIKLFHGVVAKPCALDRILVAVSLDSDLILHLKATPGGGGPSHHLGDFAFRVAAHGSVRA</sequence>
<dbReference type="AlphaFoldDB" id="A0A8T0UNU9"/>
<feature type="domain" description="DUF6598" evidence="1">
    <location>
        <begin position="42"/>
        <end position="264"/>
    </location>
</feature>